<dbReference type="GO" id="GO:0004672">
    <property type="term" value="F:protein kinase activity"/>
    <property type="evidence" value="ECO:0007669"/>
    <property type="project" value="InterPro"/>
</dbReference>
<evidence type="ECO:0000313" key="4">
    <source>
        <dbReference type="Proteomes" id="UP000307440"/>
    </source>
</evidence>
<name>A0A5C3KSI2_COPMA</name>
<feature type="compositionally biased region" description="Polar residues" evidence="1">
    <location>
        <begin position="778"/>
        <end position="787"/>
    </location>
</feature>
<dbReference type="Gene3D" id="1.10.510.10">
    <property type="entry name" value="Transferase(Phosphotransferase) domain 1"/>
    <property type="match status" value="1"/>
</dbReference>
<feature type="compositionally biased region" description="Basic residues" evidence="1">
    <location>
        <begin position="767"/>
        <end position="777"/>
    </location>
</feature>
<feature type="compositionally biased region" description="Basic and acidic residues" evidence="1">
    <location>
        <begin position="699"/>
        <end position="708"/>
    </location>
</feature>
<organism evidence="3 4">
    <name type="scientific">Coprinopsis marcescibilis</name>
    <name type="common">Agaric fungus</name>
    <name type="synonym">Psathyrella marcescibilis</name>
    <dbReference type="NCBI Taxonomy" id="230819"/>
    <lineage>
        <taxon>Eukaryota</taxon>
        <taxon>Fungi</taxon>
        <taxon>Dikarya</taxon>
        <taxon>Basidiomycota</taxon>
        <taxon>Agaricomycotina</taxon>
        <taxon>Agaricomycetes</taxon>
        <taxon>Agaricomycetidae</taxon>
        <taxon>Agaricales</taxon>
        <taxon>Agaricineae</taxon>
        <taxon>Psathyrellaceae</taxon>
        <taxon>Coprinopsis</taxon>
    </lineage>
</organism>
<feature type="region of interest" description="Disordered" evidence="1">
    <location>
        <begin position="1"/>
        <end position="82"/>
    </location>
</feature>
<feature type="compositionally biased region" description="Polar residues" evidence="1">
    <location>
        <begin position="35"/>
        <end position="45"/>
    </location>
</feature>
<dbReference type="OrthoDB" id="2747778at2759"/>
<dbReference type="Proteomes" id="UP000307440">
    <property type="component" value="Unassembled WGS sequence"/>
</dbReference>
<dbReference type="PANTHER" id="PTHR38248">
    <property type="entry name" value="FUNK1 6"/>
    <property type="match status" value="1"/>
</dbReference>
<accession>A0A5C3KSI2</accession>
<dbReference type="EMBL" id="ML210218">
    <property type="protein sequence ID" value="TFK23472.1"/>
    <property type="molecule type" value="Genomic_DNA"/>
</dbReference>
<evidence type="ECO:0000313" key="3">
    <source>
        <dbReference type="EMBL" id="TFK23472.1"/>
    </source>
</evidence>
<feature type="compositionally biased region" description="Acidic residues" evidence="1">
    <location>
        <begin position="750"/>
        <end position="762"/>
    </location>
</feature>
<dbReference type="Pfam" id="PF17667">
    <property type="entry name" value="Pkinase_fungal"/>
    <property type="match status" value="1"/>
</dbReference>
<evidence type="ECO:0000259" key="2">
    <source>
        <dbReference type="Pfam" id="PF17667"/>
    </source>
</evidence>
<evidence type="ECO:0000256" key="1">
    <source>
        <dbReference type="SAM" id="MobiDB-lite"/>
    </source>
</evidence>
<dbReference type="InterPro" id="IPR011009">
    <property type="entry name" value="Kinase-like_dom_sf"/>
</dbReference>
<keyword evidence="4" id="KW-1185">Reference proteome</keyword>
<dbReference type="PROSITE" id="PS00109">
    <property type="entry name" value="PROTEIN_KINASE_TYR"/>
    <property type="match status" value="1"/>
</dbReference>
<gene>
    <name evidence="3" type="ORF">FA15DRAFT_757242</name>
</gene>
<dbReference type="InterPro" id="IPR008266">
    <property type="entry name" value="Tyr_kinase_AS"/>
</dbReference>
<feature type="region of interest" description="Disordered" evidence="1">
    <location>
        <begin position="696"/>
        <end position="787"/>
    </location>
</feature>
<dbReference type="AlphaFoldDB" id="A0A5C3KSI2"/>
<proteinExistence type="predicted"/>
<sequence length="787" mass="88153">MDAESRVNTRRLRSGSGGATTRDEPPIRRAFRNIANLQSRDSNLDTAEEQEPSHSQDPTTPATPNESLESITTPPRVKNNNLKSLETPFIPCSSLSAACGTHTVKEQQSFVKSELINQKMLAEEGWVESLYGSVASTALIKKYLKNTPLYKDGKWTELDVLITLESEIYKPMFKIIEDILANFSGKYKKSSSIKDIKAWLTASTSLPHIEDEETTNYSSPDVVITGTGSPLACTKNTPCYGAALMCCDIKLDSKMGSIAEHIQQLGVYRQMYAHQGNRDFARTMILTESRARLFHFDKSGLLYSEPFDIHAEAALFVRLVLGLTISTPEGLGFDPTITWKASKDKEKVTGTLVAPGKDKKLVNYTIVGEKPSFQRRSLTGRVTVTWRIVDKDGNELLVKDSWQSSARTPEHKFLEMAKQLSGVGQMISYIEEEDLRNTRALRGLDSTASNKELLLRCKTRTVMEQYGPSIDNFSNVEQVLWALHDAIDGHRNLHSVKVLHRDISVHNVLLGKPDAPPGWRGVLIDLDMAVKLATDRDQPPADFRTGTRLFQSTMALRSYDSEGNPGMLTQDYLDDIESFFYLMTYLGLRYTENGETHEDVDSEIRAWNDDEAGGSLRAKRGFISARRIPAGSLKAISKPWSKLFIGILINFHGFISRIYNEKLDVMDGCSSINVEDLRNGWEGHYKTVLQIFSGPLSQQEKEREKASEEAGPDVLVKSSSQPLAVTRKPSVPRLRQKPSKASLTRKRDPEDEDSTRDDEESGESAPKRLRRSSHVKSRPTSLHIEQT</sequence>
<feature type="domain" description="Fungal-type protein kinase" evidence="2">
    <location>
        <begin position="243"/>
        <end position="585"/>
    </location>
</feature>
<dbReference type="STRING" id="230819.A0A5C3KSI2"/>
<protein>
    <recommendedName>
        <fullName evidence="2">Fungal-type protein kinase domain-containing protein</fullName>
    </recommendedName>
</protein>
<dbReference type="InterPro" id="IPR040976">
    <property type="entry name" value="Pkinase_fungal"/>
</dbReference>
<dbReference type="PANTHER" id="PTHR38248:SF2">
    <property type="entry name" value="FUNK1 11"/>
    <property type="match status" value="1"/>
</dbReference>
<dbReference type="SUPFAM" id="SSF56112">
    <property type="entry name" value="Protein kinase-like (PK-like)"/>
    <property type="match status" value="1"/>
</dbReference>
<feature type="compositionally biased region" description="Polar residues" evidence="1">
    <location>
        <begin position="53"/>
        <end position="82"/>
    </location>
</feature>
<reference evidence="3 4" key="1">
    <citation type="journal article" date="2019" name="Nat. Ecol. Evol.">
        <title>Megaphylogeny resolves global patterns of mushroom evolution.</title>
        <authorList>
            <person name="Varga T."/>
            <person name="Krizsan K."/>
            <person name="Foldi C."/>
            <person name="Dima B."/>
            <person name="Sanchez-Garcia M."/>
            <person name="Sanchez-Ramirez S."/>
            <person name="Szollosi G.J."/>
            <person name="Szarkandi J.G."/>
            <person name="Papp V."/>
            <person name="Albert L."/>
            <person name="Andreopoulos W."/>
            <person name="Angelini C."/>
            <person name="Antonin V."/>
            <person name="Barry K.W."/>
            <person name="Bougher N.L."/>
            <person name="Buchanan P."/>
            <person name="Buyck B."/>
            <person name="Bense V."/>
            <person name="Catcheside P."/>
            <person name="Chovatia M."/>
            <person name="Cooper J."/>
            <person name="Damon W."/>
            <person name="Desjardin D."/>
            <person name="Finy P."/>
            <person name="Geml J."/>
            <person name="Haridas S."/>
            <person name="Hughes K."/>
            <person name="Justo A."/>
            <person name="Karasinski D."/>
            <person name="Kautmanova I."/>
            <person name="Kiss B."/>
            <person name="Kocsube S."/>
            <person name="Kotiranta H."/>
            <person name="LaButti K.M."/>
            <person name="Lechner B.E."/>
            <person name="Liimatainen K."/>
            <person name="Lipzen A."/>
            <person name="Lukacs Z."/>
            <person name="Mihaltcheva S."/>
            <person name="Morgado L.N."/>
            <person name="Niskanen T."/>
            <person name="Noordeloos M.E."/>
            <person name="Ohm R.A."/>
            <person name="Ortiz-Santana B."/>
            <person name="Ovrebo C."/>
            <person name="Racz N."/>
            <person name="Riley R."/>
            <person name="Savchenko A."/>
            <person name="Shiryaev A."/>
            <person name="Soop K."/>
            <person name="Spirin V."/>
            <person name="Szebenyi C."/>
            <person name="Tomsovsky M."/>
            <person name="Tulloss R.E."/>
            <person name="Uehling J."/>
            <person name="Grigoriev I.V."/>
            <person name="Vagvolgyi C."/>
            <person name="Papp T."/>
            <person name="Martin F.M."/>
            <person name="Miettinen O."/>
            <person name="Hibbett D.S."/>
            <person name="Nagy L.G."/>
        </authorList>
    </citation>
    <scope>NUCLEOTIDE SEQUENCE [LARGE SCALE GENOMIC DNA]</scope>
    <source>
        <strain evidence="3 4">CBS 121175</strain>
    </source>
</reference>